<dbReference type="RefSeq" id="WP_135649188.1">
    <property type="nucleotide sequence ID" value="NZ_RQGF01000023.1"/>
</dbReference>
<dbReference type="CDD" id="cd00093">
    <property type="entry name" value="HTH_XRE"/>
    <property type="match status" value="1"/>
</dbReference>
<proteinExistence type="predicted"/>
<keyword evidence="2" id="KW-1185">Reference proteome</keyword>
<accession>A0A4R9K945</accession>
<dbReference type="Gene3D" id="1.10.260.40">
    <property type="entry name" value="lambda repressor-like DNA-binding domains"/>
    <property type="match status" value="1"/>
</dbReference>
<dbReference type="InterPro" id="IPR001387">
    <property type="entry name" value="Cro/C1-type_HTH"/>
</dbReference>
<gene>
    <name evidence="1" type="ORF">EHQ64_09165</name>
</gene>
<dbReference type="InterPro" id="IPR010982">
    <property type="entry name" value="Lambda_DNA-bd_dom_sf"/>
</dbReference>
<sequence length="137" mass="15395">MTSKKTEKLIGKKVQTVIEDHGESQKDAAPELNISPAGLNNIIQGRVESLSQAFLTTFKERYKINLDWLLDDSKPIKPVLYSSSDEGQVFQMDEDKVLFSKIKSTKGVKEIVKTLLQISPDQRKIIADVASEFAKKK</sequence>
<dbReference type="OrthoDB" id="328216at2"/>
<comment type="caution">
    <text evidence="1">The sequence shown here is derived from an EMBL/GenBank/DDBJ whole genome shotgun (WGS) entry which is preliminary data.</text>
</comment>
<dbReference type="AlphaFoldDB" id="A0A4R9K945"/>
<dbReference type="SUPFAM" id="SSF47413">
    <property type="entry name" value="lambda repressor-like DNA-binding domains"/>
    <property type="match status" value="1"/>
</dbReference>
<dbReference type="EMBL" id="RQGF01000023">
    <property type="protein sequence ID" value="TGL62026.1"/>
    <property type="molecule type" value="Genomic_DNA"/>
</dbReference>
<evidence type="ECO:0000313" key="1">
    <source>
        <dbReference type="EMBL" id="TGL62026.1"/>
    </source>
</evidence>
<dbReference type="GO" id="GO:0003677">
    <property type="term" value="F:DNA binding"/>
    <property type="evidence" value="ECO:0007669"/>
    <property type="project" value="InterPro"/>
</dbReference>
<protein>
    <submittedName>
        <fullName evidence="1">XRE family transcriptional regulator</fullName>
    </submittedName>
</protein>
<name>A0A4R9K945_9LEPT</name>
<reference evidence="1" key="1">
    <citation type="journal article" date="2019" name="PLoS Negl. Trop. Dis.">
        <title>Revisiting the worldwide diversity of Leptospira species in the environment.</title>
        <authorList>
            <person name="Vincent A.T."/>
            <person name="Schiettekatte O."/>
            <person name="Bourhy P."/>
            <person name="Veyrier F.J."/>
            <person name="Picardeau M."/>
        </authorList>
    </citation>
    <scope>NUCLEOTIDE SEQUENCE [LARGE SCALE GENOMIC DNA]</scope>
    <source>
        <strain evidence="1">201702455</strain>
    </source>
</reference>
<evidence type="ECO:0000313" key="2">
    <source>
        <dbReference type="Proteomes" id="UP000297762"/>
    </source>
</evidence>
<dbReference type="Proteomes" id="UP000297762">
    <property type="component" value="Unassembled WGS sequence"/>
</dbReference>
<organism evidence="1 2">
    <name type="scientific">Leptospira sarikeiensis</name>
    <dbReference type="NCBI Taxonomy" id="2484943"/>
    <lineage>
        <taxon>Bacteria</taxon>
        <taxon>Pseudomonadati</taxon>
        <taxon>Spirochaetota</taxon>
        <taxon>Spirochaetia</taxon>
        <taxon>Leptospirales</taxon>
        <taxon>Leptospiraceae</taxon>
        <taxon>Leptospira</taxon>
    </lineage>
</organism>